<evidence type="ECO:0000259" key="13">
    <source>
        <dbReference type="PROSITE" id="PS51864"/>
    </source>
</evidence>
<evidence type="ECO:0000313" key="14">
    <source>
        <dbReference type="Ensembl" id="ENSKMAP00000016473.1"/>
    </source>
</evidence>
<evidence type="ECO:0000256" key="6">
    <source>
        <dbReference type="ARBA" id="ARBA00023049"/>
    </source>
</evidence>
<dbReference type="OMA" id="HYENIAP"/>
<dbReference type="InterPro" id="IPR001506">
    <property type="entry name" value="Peptidase_M12A"/>
</dbReference>
<evidence type="ECO:0000256" key="2">
    <source>
        <dbReference type="ARBA" id="ARBA00022723"/>
    </source>
</evidence>
<keyword evidence="4 10" id="KW-0378">Hydrolase</keyword>
<keyword evidence="9" id="KW-0325">Glycoprotein</keyword>
<dbReference type="Pfam" id="PF00629">
    <property type="entry name" value="MAM"/>
    <property type="match status" value="1"/>
</dbReference>
<keyword evidence="2 10" id="KW-0479">Metal-binding</keyword>
<dbReference type="Ensembl" id="ENSKMAT00000016706.1">
    <property type="protein sequence ID" value="ENSKMAP00000016473.1"/>
    <property type="gene ID" value="ENSKMAG00000012315.1"/>
</dbReference>
<dbReference type="InterPro" id="IPR006026">
    <property type="entry name" value="Peptidase_Metallo"/>
</dbReference>
<proteinExistence type="predicted"/>
<dbReference type="PRINTS" id="PR00480">
    <property type="entry name" value="ASTACIN"/>
</dbReference>
<feature type="active site" evidence="10">
    <location>
        <position position="109"/>
    </location>
</feature>
<dbReference type="EC" id="3.4.24.-" evidence="11"/>
<dbReference type="CDD" id="cd06263">
    <property type="entry name" value="MAM"/>
    <property type="match status" value="1"/>
</dbReference>
<evidence type="ECO:0000256" key="5">
    <source>
        <dbReference type="ARBA" id="ARBA00022833"/>
    </source>
</evidence>
<dbReference type="InterPro" id="IPR013320">
    <property type="entry name" value="ConA-like_dom_sf"/>
</dbReference>
<dbReference type="Gene3D" id="2.60.210.10">
    <property type="entry name" value="Apoptosis, Tumor Necrosis Factor Receptor Associated Protein 2, Chain A"/>
    <property type="match status" value="1"/>
</dbReference>
<evidence type="ECO:0000256" key="7">
    <source>
        <dbReference type="ARBA" id="ARBA00023145"/>
    </source>
</evidence>
<keyword evidence="6 10" id="KW-0482">Metalloprotease</keyword>
<keyword evidence="7" id="KW-0865">Zymogen</keyword>
<evidence type="ECO:0000256" key="8">
    <source>
        <dbReference type="ARBA" id="ARBA00023157"/>
    </source>
</evidence>
<dbReference type="InterPro" id="IPR024079">
    <property type="entry name" value="MetalloPept_cat_dom_sf"/>
</dbReference>
<keyword evidence="8" id="KW-1015">Disulfide bond</keyword>
<feature type="binding site" evidence="10">
    <location>
        <position position="108"/>
    </location>
    <ligand>
        <name>Zn(2+)</name>
        <dbReference type="ChEBI" id="CHEBI:29105"/>
        <note>catalytic</note>
    </ligand>
</feature>
<dbReference type="SMART" id="SM00235">
    <property type="entry name" value="ZnMc"/>
    <property type="match status" value="1"/>
</dbReference>
<dbReference type="InterPro" id="IPR002083">
    <property type="entry name" value="MATH/TRAF_dom"/>
</dbReference>
<reference evidence="14" key="1">
    <citation type="submission" date="2025-08" db="UniProtKB">
        <authorList>
            <consortium name="Ensembl"/>
        </authorList>
    </citation>
    <scope>IDENTIFICATION</scope>
</reference>
<dbReference type="SUPFAM" id="SSF49599">
    <property type="entry name" value="TRAF domain-like"/>
    <property type="match status" value="1"/>
</dbReference>
<comment type="caution">
    <text evidence="10">Lacks conserved residue(s) required for the propagation of feature annotation.</text>
</comment>
<dbReference type="GO" id="GO:0004222">
    <property type="term" value="F:metalloendopeptidase activity"/>
    <property type="evidence" value="ECO:0007669"/>
    <property type="project" value="UniProtKB-UniRule"/>
</dbReference>
<dbReference type="InterPro" id="IPR008974">
    <property type="entry name" value="TRAF-like"/>
</dbReference>
<reference evidence="14" key="2">
    <citation type="submission" date="2025-09" db="UniProtKB">
        <authorList>
            <consortium name="Ensembl"/>
        </authorList>
    </citation>
    <scope>IDENTIFICATION</scope>
</reference>
<feature type="domain" description="Peptidase M12A" evidence="13">
    <location>
        <begin position="18"/>
        <end position="212"/>
    </location>
</feature>
<feature type="binding site" evidence="10">
    <location>
        <position position="118"/>
    </location>
    <ligand>
        <name>Zn(2+)</name>
        <dbReference type="ChEBI" id="CHEBI:29105"/>
        <note>catalytic</note>
    </ligand>
</feature>
<dbReference type="GeneTree" id="ENSGT00950000183111"/>
<evidence type="ECO:0000256" key="4">
    <source>
        <dbReference type="ARBA" id="ARBA00022801"/>
    </source>
</evidence>
<dbReference type="Pfam" id="PF01400">
    <property type="entry name" value="Astacin"/>
    <property type="match status" value="1"/>
</dbReference>
<dbReference type="PROSITE" id="PS51864">
    <property type="entry name" value="ASTACIN"/>
    <property type="match status" value="1"/>
</dbReference>
<dbReference type="GO" id="GO:0006508">
    <property type="term" value="P:proteolysis"/>
    <property type="evidence" value="ECO:0007669"/>
    <property type="project" value="UniProtKB-KW"/>
</dbReference>
<dbReference type="FunFam" id="2.60.210.10:FF:000009">
    <property type="entry name" value="Meprin A subunit"/>
    <property type="match status" value="1"/>
</dbReference>
<accession>A0A3Q3AIG4</accession>
<comment type="cofactor">
    <cofactor evidence="10 11">
        <name>Zn(2+)</name>
        <dbReference type="ChEBI" id="CHEBI:29105"/>
    </cofactor>
    <text evidence="10 11">Binds 1 zinc ion per subunit.</text>
</comment>
<dbReference type="Proteomes" id="UP000264800">
    <property type="component" value="Unplaced"/>
</dbReference>
<keyword evidence="5 10" id="KW-0862">Zinc</keyword>
<keyword evidence="3" id="KW-0732">Signal</keyword>
<evidence type="ECO:0000256" key="3">
    <source>
        <dbReference type="ARBA" id="ARBA00022729"/>
    </source>
</evidence>
<dbReference type="Gene3D" id="3.40.390.10">
    <property type="entry name" value="Collagenase (Catalytic Domain)"/>
    <property type="match status" value="1"/>
</dbReference>
<keyword evidence="1 10" id="KW-0645">Protease</keyword>
<name>A0A3Q3AIG4_KRYMA</name>
<dbReference type="SUPFAM" id="SSF55486">
    <property type="entry name" value="Metalloproteases ('zincins'), catalytic domain"/>
    <property type="match status" value="1"/>
</dbReference>
<dbReference type="PROSITE" id="PS50060">
    <property type="entry name" value="MAM_2"/>
    <property type="match status" value="1"/>
</dbReference>
<feature type="domain" description="MAM" evidence="12">
    <location>
        <begin position="219"/>
        <end position="392"/>
    </location>
</feature>
<evidence type="ECO:0000256" key="1">
    <source>
        <dbReference type="ARBA" id="ARBA00022670"/>
    </source>
</evidence>
<dbReference type="AlphaFoldDB" id="A0A3Q3AIG4"/>
<feature type="binding site" evidence="10">
    <location>
        <position position="112"/>
    </location>
    <ligand>
        <name>Zn(2+)</name>
        <dbReference type="ChEBI" id="CHEBI:29105"/>
        <note>catalytic</note>
    </ligand>
</feature>
<evidence type="ECO:0000256" key="11">
    <source>
        <dbReference type="RuleBase" id="RU361183"/>
    </source>
</evidence>
<dbReference type="FunFam" id="3.40.390.10:FF:000015">
    <property type="entry name" value="Meprin A subunit"/>
    <property type="match status" value="1"/>
</dbReference>
<dbReference type="Gene3D" id="2.60.120.200">
    <property type="match status" value="1"/>
</dbReference>
<dbReference type="GO" id="GO:0016020">
    <property type="term" value="C:membrane"/>
    <property type="evidence" value="ECO:0007669"/>
    <property type="project" value="InterPro"/>
</dbReference>
<sequence>MCFMFCVHISQHPNNQRSSIVSEDTLWTSPIPYVLDRSLDLNAKGAILRGLDQFRIKSCIDFKQRDSEDYYISFQKLEGCWSYIGKEIAYGQNLSIGAGCDSLSTVEHEILHALGFYHEQSRYDRDEYVKIVFDNIIEENKHNFAKVGSEDSSTHGTSYDYLSVMHYDKDAFSKGSGSTIITIQPEYQDMIGQRLEMSVTDVEELNLLYKCNSAVAFMFYCDFTNGTMCEMDRCSRNGSSWEMVTQVDGGPSFDHTSLPSENGDNSQEEGYFMHASTSGLEGDSARLETQIMSPIRECNVQCLQFYYFHSGNDSHELNIWIREFEDEQDTTGTLRLMDQITGPTTSHWKLHHVSLNATKQFQVVFEVQKLAENSTGGFSIDDINLSETECPHVTLQIDDLKNRLNTSVSGTTIYSPRQYSKEGYAYRVAVVLYQTFVGVYVQLLSGDHDDQLEWPCLQRQITFQILDQNPNIQQQMSKQWSFTTDQNFKFNGTSYWNNPCEIGEEVVLENNKTVCGGPLLGYEYFLSLEELQFRQFLKGGSTIFLVNFEDQN</sequence>
<dbReference type="SUPFAM" id="SSF49899">
    <property type="entry name" value="Concanavalin A-like lectins/glucanases"/>
    <property type="match status" value="1"/>
</dbReference>
<protein>
    <recommendedName>
        <fullName evidence="11">Metalloendopeptidase</fullName>
        <ecNumber evidence="11">3.4.24.-</ecNumber>
    </recommendedName>
</protein>
<dbReference type="Pfam" id="PF22486">
    <property type="entry name" value="MATH_2"/>
    <property type="match status" value="1"/>
</dbReference>
<dbReference type="PANTHER" id="PTHR10127">
    <property type="entry name" value="DISCOIDIN, CUB, EGF, LAMININ , AND ZINC METALLOPROTEASE DOMAIN CONTAINING"/>
    <property type="match status" value="1"/>
</dbReference>
<keyword evidence="15" id="KW-1185">Reference proteome</keyword>
<dbReference type="PRINTS" id="PR00020">
    <property type="entry name" value="MAMDOMAIN"/>
</dbReference>
<evidence type="ECO:0000256" key="9">
    <source>
        <dbReference type="ARBA" id="ARBA00023180"/>
    </source>
</evidence>
<organism evidence="14 15">
    <name type="scientific">Kryptolebias marmoratus</name>
    <name type="common">Mangrove killifish</name>
    <name type="synonym">Rivulus marmoratus</name>
    <dbReference type="NCBI Taxonomy" id="37003"/>
    <lineage>
        <taxon>Eukaryota</taxon>
        <taxon>Metazoa</taxon>
        <taxon>Chordata</taxon>
        <taxon>Craniata</taxon>
        <taxon>Vertebrata</taxon>
        <taxon>Euteleostomi</taxon>
        <taxon>Actinopterygii</taxon>
        <taxon>Neopterygii</taxon>
        <taxon>Teleostei</taxon>
        <taxon>Neoteleostei</taxon>
        <taxon>Acanthomorphata</taxon>
        <taxon>Ovalentaria</taxon>
        <taxon>Atherinomorphae</taxon>
        <taxon>Cyprinodontiformes</taxon>
        <taxon>Rivulidae</taxon>
        <taxon>Kryptolebias</taxon>
    </lineage>
</organism>
<dbReference type="InterPro" id="IPR000998">
    <property type="entry name" value="MAM_dom"/>
</dbReference>
<evidence type="ECO:0000313" key="15">
    <source>
        <dbReference type="Proteomes" id="UP000264800"/>
    </source>
</evidence>
<dbReference type="SMART" id="SM00137">
    <property type="entry name" value="MAM"/>
    <property type="match status" value="1"/>
</dbReference>
<dbReference type="GO" id="GO:0008270">
    <property type="term" value="F:zinc ion binding"/>
    <property type="evidence" value="ECO:0007669"/>
    <property type="project" value="UniProtKB-UniRule"/>
</dbReference>
<evidence type="ECO:0000259" key="12">
    <source>
        <dbReference type="PROSITE" id="PS50060"/>
    </source>
</evidence>
<evidence type="ECO:0000256" key="10">
    <source>
        <dbReference type="PROSITE-ProRule" id="PRU01211"/>
    </source>
</evidence>
<dbReference type="PANTHER" id="PTHR10127:SF903">
    <property type="entry name" value="MEPRIN A SUBUNIT"/>
    <property type="match status" value="1"/>
</dbReference>